<dbReference type="CDD" id="cd00293">
    <property type="entry name" value="USP-like"/>
    <property type="match status" value="1"/>
</dbReference>
<evidence type="ECO:0000313" key="2">
    <source>
        <dbReference type="EMBL" id="KAL1541701.1"/>
    </source>
</evidence>
<comment type="caution">
    <text evidence="2">The sequence shown here is derived from an EMBL/GenBank/DDBJ whole genome shotgun (WGS) entry which is preliminary data.</text>
</comment>
<keyword evidence="3" id="KW-1185">Reference proteome</keyword>
<protein>
    <recommendedName>
        <fullName evidence="1">UspA domain-containing protein</fullName>
    </recommendedName>
</protein>
<dbReference type="Proteomes" id="UP001567538">
    <property type="component" value="Unassembled WGS sequence"/>
</dbReference>
<name>A0ABD1GC75_SALDI</name>
<dbReference type="Pfam" id="PF00582">
    <property type="entry name" value="Usp"/>
    <property type="match status" value="1"/>
</dbReference>
<reference evidence="2 3" key="1">
    <citation type="submission" date="2024-06" db="EMBL/GenBank/DDBJ databases">
        <title>A chromosome level genome sequence of Diviner's sage (Salvia divinorum).</title>
        <authorList>
            <person name="Ford S.A."/>
            <person name="Ro D.-K."/>
            <person name="Ness R.W."/>
            <person name="Phillips M.A."/>
        </authorList>
    </citation>
    <scope>NUCLEOTIDE SEQUENCE [LARGE SCALE GENOMIC DNA]</scope>
    <source>
        <strain evidence="2">SAF-2024a</strain>
        <tissue evidence="2">Leaf</tissue>
    </source>
</reference>
<dbReference type="EMBL" id="JBEAFC010000009">
    <property type="protein sequence ID" value="KAL1541701.1"/>
    <property type="molecule type" value="Genomic_DNA"/>
</dbReference>
<dbReference type="Gene3D" id="3.40.50.620">
    <property type="entry name" value="HUPs"/>
    <property type="match status" value="1"/>
</dbReference>
<dbReference type="SUPFAM" id="SSF52402">
    <property type="entry name" value="Adenine nucleotide alpha hydrolases-like"/>
    <property type="match status" value="1"/>
</dbReference>
<dbReference type="InterPro" id="IPR006016">
    <property type="entry name" value="UspA"/>
</dbReference>
<evidence type="ECO:0000313" key="3">
    <source>
        <dbReference type="Proteomes" id="UP001567538"/>
    </source>
</evidence>
<sequence length="217" mass="25007">MPGSCMSRAAALVGIHVRVPFQQYDEDTSLTRPEEEYDRLLSHEILDLSINKYVPESECSNRVMVVVDSSHETQGALEWLLSHTAQNRGMIILLHVANATKDREMDRRVYHLLQAAKHMCQLRRPEVHVDIIIRHGKEKGAVIVEAADQLRVSLLILGRRNEPFWHLWIWMRKATQSNVVDYCIQNANCMTVAVRKSKKCGGYLITTKHHKNFWLLA</sequence>
<organism evidence="2 3">
    <name type="scientific">Salvia divinorum</name>
    <name type="common">Maria pastora</name>
    <name type="synonym">Diviner's sage</name>
    <dbReference type="NCBI Taxonomy" id="28513"/>
    <lineage>
        <taxon>Eukaryota</taxon>
        <taxon>Viridiplantae</taxon>
        <taxon>Streptophyta</taxon>
        <taxon>Embryophyta</taxon>
        <taxon>Tracheophyta</taxon>
        <taxon>Spermatophyta</taxon>
        <taxon>Magnoliopsida</taxon>
        <taxon>eudicotyledons</taxon>
        <taxon>Gunneridae</taxon>
        <taxon>Pentapetalae</taxon>
        <taxon>asterids</taxon>
        <taxon>lamiids</taxon>
        <taxon>Lamiales</taxon>
        <taxon>Lamiaceae</taxon>
        <taxon>Nepetoideae</taxon>
        <taxon>Mentheae</taxon>
        <taxon>Salviinae</taxon>
        <taxon>Salvia</taxon>
        <taxon>Salvia subgen. Calosphace</taxon>
    </lineage>
</organism>
<gene>
    <name evidence="2" type="ORF">AAHA92_25891</name>
</gene>
<dbReference type="InterPro" id="IPR014729">
    <property type="entry name" value="Rossmann-like_a/b/a_fold"/>
</dbReference>
<dbReference type="PANTHER" id="PTHR47000:SF3">
    <property type="entry name" value="ADENINE NUCLEOTIDE ALPHA HYDROLASES-LIKE SUPERFAMILY PROTEIN"/>
    <property type="match status" value="1"/>
</dbReference>
<feature type="domain" description="UspA" evidence="1">
    <location>
        <begin position="61"/>
        <end position="195"/>
    </location>
</feature>
<dbReference type="PANTHER" id="PTHR47000">
    <property type="entry name" value="ADENINE NUCLEOTIDE ALPHA HYDROLASES-LIKE SUPERFAMILY PROTEIN"/>
    <property type="match status" value="1"/>
</dbReference>
<accession>A0ABD1GC75</accession>
<proteinExistence type="predicted"/>
<dbReference type="AlphaFoldDB" id="A0ABD1GC75"/>
<evidence type="ECO:0000259" key="1">
    <source>
        <dbReference type="Pfam" id="PF00582"/>
    </source>
</evidence>